<dbReference type="Proteomes" id="UP000185655">
    <property type="component" value="Unassembled WGS sequence"/>
</dbReference>
<reference evidence="3 4" key="2">
    <citation type="submission" date="2016-11" db="EMBL/GenBank/DDBJ databases">
        <authorList>
            <person name="Jaros S."/>
            <person name="Januszkiewicz K."/>
            <person name="Wedrychowicz H."/>
        </authorList>
    </citation>
    <scope>NUCLEOTIDE SEQUENCE [LARGE SCALE GENOMIC DNA]</scope>
    <source>
        <strain evidence="3 4">DSM 22330</strain>
    </source>
</reference>
<evidence type="ECO:0000313" key="3">
    <source>
        <dbReference type="EMBL" id="SFZ70208.1"/>
    </source>
</evidence>
<dbReference type="AlphaFoldDB" id="A0A1K2H4P0"/>
<organism evidence="3 4">
    <name type="scientific">Pseudolactococcus chungangensis CAU 28 = DSM 22330</name>
    <dbReference type="NCBI Taxonomy" id="1122154"/>
    <lineage>
        <taxon>Bacteria</taxon>
        <taxon>Bacillati</taxon>
        <taxon>Bacillota</taxon>
        <taxon>Bacilli</taxon>
        <taxon>Lactobacillales</taxon>
        <taxon>Streptococcaceae</taxon>
        <taxon>Pseudolactococcus</taxon>
    </lineage>
</organism>
<evidence type="ECO:0000313" key="5">
    <source>
        <dbReference type="Proteomes" id="UP000218979"/>
    </source>
</evidence>
<keyword evidence="5" id="KW-1185">Reference proteome</keyword>
<gene>
    <name evidence="2" type="ORF">RR45_GL001314</name>
    <name evidence="3" type="ORF">SAMN02746068_00116</name>
</gene>
<dbReference type="Proteomes" id="UP000218979">
    <property type="component" value="Unassembled WGS sequence"/>
</dbReference>
<dbReference type="STRING" id="1122154.SAMN02746068_00116"/>
<dbReference type="OrthoDB" id="2242134at2"/>
<keyword evidence="1" id="KW-1133">Transmembrane helix</keyword>
<proteinExistence type="predicted"/>
<name>A0A1K2H4P0_9LACT</name>
<evidence type="ECO:0000256" key="1">
    <source>
        <dbReference type="SAM" id="Phobius"/>
    </source>
</evidence>
<accession>A0A1K2H4P0</accession>
<protein>
    <submittedName>
        <fullName evidence="3">Uncharacterized protein</fullName>
    </submittedName>
</protein>
<sequence length="184" mass="20135">MQNQNIEQTAQESQTKRRKKWGLIFLLLLLLAGVGYSLYHVFGQNPKENVTVISGDFLPGGKDAKKMSDKELKKFAQKKVDDSQFNMMIGSKAIISSQSQQGTLNIKNPQTNTYPVNVVITDDQTGDVIYTSGAVEPGEEVSHIALEKPLTKGTHPATARFSLYDSKTKTKKGEVAAGVSFIVG</sequence>
<keyword evidence="1" id="KW-0812">Transmembrane</keyword>
<dbReference type="EMBL" id="JXJT01000003">
    <property type="protein sequence ID" value="PCS04380.1"/>
    <property type="molecule type" value="Genomic_DNA"/>
</dbReference>
<dbReference type="EMBL" id="FPKS01000001">
    <property type="protein sequence ID" value="SFZ70208.1"/>
    <property type="molecule type" value="Genomic_DNA"/>
</dbReference>
<evidence type="ECO:0000313" key="4">
    <source>
        <dbReference type="Proteomes" id="UP000185655"/>
    </source>
</evidence>
<reference evidence="2 5" key="1">
    <citation type="submission" date="2014-12" db="EMBL/GenBank/DDBJ databases">
        <title>Draft genome sequences of 10 type strains of Lactococcus.</title>
        <authorList>
            <person name="Sun Z."/>
            <person name="Zhong Z."/>
            <person name="Liu W."/>
            <person name="Zhang W."/>
            <person name="Zhang H."/>
        </authorList>
    </citation>
    <scope>NUCLEOTIDE SEQUENCE [LARGE SCALE GENOMIC DNA]</scope>
    <source>
        <strain evidence="2 5">DSM 22330</strain>
    </source>
</reference>
<evidence type="ECO:0000313" key="2">
    <source>
        <dbReference type="EMBL" id="PCS04380.1"/>
    </source>
</evidence>
<keyword evidence="1" id="KW-0472">Membrane</keyword>
<dbReference type="RefSeq" id="WP_031365695.1">
    <property type="nucleotide sequence ID" value="NZ_FPKS01000001.1"/>
</dbReference>
<feature type="transmembrane region" description="Helical" evidence="1">
    <location>
        <begin position="21"/>
        <end position="42"/>
    </location>
</feature>